<dbReference type="CDD" id="cd01140">
    <property type="entry name" value="FatB"/>
    <property type="match status" value="1"/>
</dbReference>
<name>A0ABU7VX75_9BACL</name>
<protein>
    <submittedName>
        <fullName evidence="8">Siderophore ABC transporter substrate-binding protein</fullName>
    </submittedName>
</protein>
<dbReference type="SUPFAM" id="SSF53807">
    <property type="entry name" value="Helical backbone' metal receptor"/>
    <property type="match status" value="1"/>
</dbReference>
<gene>
    <name evidence="8" type="ORF">V3851_20880</name>
</gene>
<reference evidence="8 9" key="1">
    <citation type="submission" date="2024-02" db="EMBL/GenBank/DDBJ databases">
        <title>A nitrogen-fixing paenibacillus bacterium.</title>
        <authorList>
            <person name="Zhang W.L."/>
            <person name="Chen S.F."/>
        </authorList>
    </citation>
    <scope>NUCLEOTIDE SEQUENCE [LARGE SCALE GENOMIC DNA]</scope>
    <source>
        <strain evidence="8 9">M1</strain>
    </source>
</reference>
<feature type="region of interest" description="Disordered" evidence="5">
    <location>
        <begin position="27"/>
        <end position="47"/>
    </location>
</feature>
<comment type="caution">
    <text evidence="8">The sequence shown here is derived from an EMBL/GenBank/DDBJ whole genome shotgun (WGS) entry which is preliminary data.</text>
</comment>
<feature type="signal peptide" evidence="6">
    <location>
        <begin position="1"/>
        <end position="19"/>
    </location>
</feature>
<feature type="domain" description="Fe/B12 periplasmic-binding" evidence="7">
    <location>
        <begin position="69"/>
        <end position="331"/>
    </location>
</feature>
<comment type="similarity">
    <text evidence="2">Belongs to the bacterial solute-binding protein 8 family.</text>
</comment>
<comment type="subcellular location">
    <subcellularLocation>
        <location evidence="1">Cell envelope</location>
    </subcellularLocation>
</comment>
<dbReference type="PANTHER" id="PTHR30532">
    <property type="entry name" value="IRON III DICITRATE-BINDING PERIPLASMIC PROTEIN"/>
    <property type="match status" value="1"/>
</dbReference>
<feature type="chain" id="PRO_5045687553" evidence="6">
    <location>
        <begin position="20"/>
        <end position="331"/>
    </location>
</feature>
<keyword evidence="4 6" id="KW-0732">Signal</keyword>
<organism evidence="8 9">
    <name type="scientific">Paenibacillus haidiansis</name>
    <dbReference type="NCBI Taxonomy" id="1574488"/>
    <lineage>
        <taxon>Bacteria</taxon>
        <taxon>Bacillati</taxon>
        <taxon>Bacillota</taxon>
        <taxon>Bacilli</taxon>
        <taxon>Bacillales</taxon>
        <taxon>Paenibacillaceae</taxon>
        <taxon>Paenibacillus</taxon>
    </lineage>
</organism>
<dbReference type="InterPro" id="IPR033870">
    <property type="entry name" value="FatB"/>
</dbReference>
<dbReference type="InterPro" id="IPR002491">
    <property type="entry name" value="ABC_transptr_periplasmic_BD"/>
</dbReference>
<sequence>MLTALVMIMVLAACGANNASSGNNGGGNAGSNAGSTNTTEPVAAAPAEEEELTITHQLGEAKVKKNPGNVVVFDMGVLETLDKLGVEVAAVPQGSLPTHLKKYEDSNYTNAGTLFEPDFETLNKLDPGVIFISGRSSEAYEELNKIAPTIYMGVDTKNYMESFKENVTTLGKIFGKEAEAEQELAAIDDSIKTLNEQATASGKKGLIILTTGGKVSAFGPGSRFGIIHDVFGVTPADESIKVDTHGNSISFEFVAEKNPDYLFVVDRDAVVTEEGKQATPASEIVENDLVKKTNAYKDGHIVYLDANYWYLSGGGLLSVPEMIKEVQEGIQ</sequence>
<accession>A0ABU7VX75</accession>
<dbReference type="Pfam" id="PF01497">
    <property type="entry name" value="Peripla_BP_2"/>
    <property type="match status" value="1"/>
</dbReference>
<evidence type="ECO:0000259" key="7">
    <source>
        <dbReference type="PROSITE" id="PS50983"/>
    </source>
</evidence>
<dbReference type="PROSITE" id="PS50983">
    <property type="entry name" value="FE_B12_PBP"/>
    <property type="match status" value="1"/>
</dbReference>
<feature type="compositionally biased region" description="Low complexity" evidence="5">
    <location>
        <begin position="30"/>
        <end position="46"/>
    </location>
</feature>
<evidence type="ECO:0000313" key="8">
    <source>
        <dbReference type="EMBL" id="MEF2968292.1"/>
    </source>
</evidence>
<dbReference type="RefSeq" id="WP_331848509.1">
    <property type="nucleotide sequence ID" value="NZ_JAZHPZ010000013.1"/>
</dbReference>
<dbReference type="Gene3D" id="3.40.50.1980">
    <property type="entry name" value="Nitrogenase molybdenum iron protein domain"/>
    <property type="match status" value="2"/>
</dbReference>
<dbReference type="InterPro" id="IPR051313">
    <property type="entry name" value="Bact_iron-sidero_bind"/>
</dbReference>
<dbReference type="EMBL" id="JAZHPZ010000013">
    <property type="protein sequence ID" value="MEF2968292.1"/>
    <property type="molecule type" value="Genomic_DNA"/>
</dbReference>
<dbReference type="Proteomes" id="UP001306950">
    <property type="component" value="Unassembled WGS sequence"/>
</dbReference>
<evidence type="ECO:0000256" key="4">
    <source>
        <dbReference type="ARBA" id="ARBA00022729"/>
    </source>
</evidence>
<evidence type="ECO:0000256" key="1">
    <source>
        <dbReference type="ARBA" id="ARBA00004196"/>
    </source>
</evidence>
<keyword evidence="9" id="KW-1185">Reference proteome</keyword>
<evidence type="ECO:0000256" key="2">
    <source>
        <dbReference type="ARBA" id="ARBA00008814"/>
    </source>
</evidence>
<evidence type="ECO:0000256" key="3">
    <source>
        <dbReference type="ARBA" id="ARBA00022448"/>
    </source>
</evidence>
<dbReference type="PANTHER" id="PTHR30532:SF28">
    <property type="entry name" value="PETROBACTIN-BINDING PROTEIN YCLQ"/>
    <property type="match status" value="1"/>
</dbReference>
<keyword evidence="3" id="KW-0813">Transport</keyword>
<evidence type="ECO:0000256" key="5">
    <source>
        <dbReference type="SAM" id="MobiDB-lite"/>
    </source>
</evidence>
<evidence type="ECO:0000313" key="9">
    <source>
        <dbReference type="Proteomes" id="UP001306950"/>
    </source>
</evidence>
<proteinExistence type="inferred from homology"/>
<evidence type="ECO:0000256" key="6">
    <source>
        <dbReference type="SAM" id="SignalP"/>
    </source>
</evidence>